<evidence type="ECO:0000313" key="1">
    <source>
        <dbReference type="EMBL" id="GGX67666.1"/>
    </source>
</evidence>
<name>A0A918KL83_9GAMM</name>
<reference evidence="1" key="2">
    <citation type="submission" date="2020-09" db="EMBL/GenBank/DDBJ databases">
        <authorList>
            <person name="Sun Q."/>
            <person name="Kim S."/>
        </authorList>
    </citation>
    <scope>NUCLEOTIDE SEQUENCE</scope>
    <source>
        <strain evidence="1">KCTC 22169</strain>
    </source>
</reference>
<organism evidence="1 2">
    <name type="scientific">Saccharospirillum salsuginis</name>
    <dbReference type="NCBI Taxonomy" id="418750"/>
    <lineage>
        <taxon>Bacteria</taxon>
        <taxon>Pseudomonadati</taxon>
        <taxon>Pseudomonadota</taxon>
        <taxon>Gammaproteobacteria</taxon>
        <taxon>Oceanospirillales</taxon>
        <taxon>Saccharospirillaceae</taxon>
        <taxon>Saccharospirillum</taxon>
    </lineage>
</organism>
<proteinExistence type="predicted"/>
<evidence type="ECO:0000313" key="2">
    <source>
        <dbReference type="Proteomes" id="UP000626148"/>
    </source>
</evidence>
<reference evidence="1" key="1">
    <citation type="journal article" date="2014" name="Int. J. Syst. Evol. Microbiol.">
        <title>Complete genome sequence of Corynebacterium casei LMG S-19264T (=DSM 44701T), isolated from a smear-ripened cheese.</title>
        <authorList>
            <consortium name="US DOE Joint Genome Institute (JGI-PGF)"/>
            <person name="Walter F."/>
            <person name="Albersmeier A."/>
            <person name="Kalinowski J."/>
            <person name="Ruckert C."/>
        </authorList>
    </citation>
    <scope>NUCLEOTIDE SEQUENCE</scope>
    <source>
        <strain evidence="1">KCTC 22169</strain>
    </source>
</reference>
<dbReference type="RefSeq" id="WP_189611910.1">
    <property type="nucleotide sequence ID" value="NZ_BMXR01000011.1"/>
</dbReference>
<protein>
    <submittedName>
        <fullName evidence="1">Uncharacterized protein</fullName>
    </submittedName>
</protein>
<gene>
    <name evidence="1" type="ORF">GCM10007392_39150</name>
</gene>
<dbReference type="EMBL" id="BMXR01000011">
    <property type="protein sequence ID" value="GGX67666.1"/>
    <property type="molecule type" value="Genomic_DNA"/>
</dbReference>
<dbReference type="AlphaFoldDB" id="A0A918KL83"/>
<keyword evidence="2" id="KW-1185">Reference proteome</keyword>
<dbReference type="Proteomes" id="UP000626148">
    <property type="component" value="Unassembled WGS sequence"/>
</dbReference>
<comment type="caution">
    <text evidence="1">The sequence shown here is derived from an EMBL/GenBank/DDBJ whole genome shotgun (WGS) entry which is preliminary data.</text>
</comment>
<accession>A0A918KL83</accession>
<sequence length="147" mass="17042">MSIIRDDYTAALAGIHAHGWELLERYRDLVEQEVVSTPTEALLNQVVEKRRDMLERVEAMERARGDLPKAGNEERALVHAITDWVKSRVQSEGSLILRLIEAEEQWRTEVTEATELDWSEDEQDVLCQLIIHSERFVDELRFLQSAV</sequence>